<dbReference type="HOGENOM" id="CLU_007383_8_0_1"/>
<dbReference type="VEuPathDB" id="FungiDB:PLEOSDRAFT_1076056"/>
<dbReference type="InParanoid" id="A0A067NYR3"/>
<dbReference type="PANTHER" id="PTHR42748:SF14">
    <property type="entry name" value="SNOAL-LIKE DOMAIN-CONTAINING PROTEIN"/>
    <property type="match status" value="1"/>
</dbReference>
<feature type="domain" description="NmrA-like" evidence="3">
    <location>
        <begin position="4"/>
        <end position="249"/>
    </location>
</feature>
<name>A0A067NYR3_PLEO1</name>
<comment type="similarity">
    <text evidence="1">Belongs to the NmrA-type oxidoreductase family.</text>
</comment>
<dbReference type="PANTHER" id="PTHR42748">
    <property type="entry name" value="NITROGEN METABOLITE REPRESSION PROTEIN NMRA FAMILY MEMBER"/>
    <property type="match status" value="1"/>
</dbReference>
<protein>
    <recommendedName>
        <fullName evidence="3">NmrA-like domain-containing protein</fullName>
    </recommendedName>
</protein>
<accession>A0A067NYR3</accession>
<dbReference type="EMBL" id="KL198007">
    <property type="protein sequence ID" value="KDQ29277.1"/>
    <property type="molecule type" value="Genomic_DNA"/>
</dbReference>
<dbReference type="GO" id="GO:0005634">
    <property type="term" value="C:nucleus"/>
    <property type="evidence" value="ECO:0007669"/>
    <property type="project" value="TreeGrafter"/>
</dbReference>
<dbReference type="OrthoDB" id="300709at2759"/>
<keyword evidence="2" id="KW-0521">NADP</keyword>
<gene>
    <name evidence="4" type="ORF">PLEOSDRAFT_1076056</name>
</gene>
<evidence type="ECO:0000313" key="5">
    <source>
        <dbReference type="Proteomes" id="UP000027073"/>
    </source>
</evidence>
<organism evidence="4 5">
    <name type="scientific">Pleurotus ostreatus (strain PC15)</name>
    <name type="common">Oyster mushroom</name>
    <dbReference type="NCBI Taxonomy" id="1137138"/>
    <lineage>
        <taxon>Eukaryota</taxon>
        <taxon>Fungi</taxon>
        <taxon>Dikarya</taxon>
        <taxon>Basidiomycota</taxon>
        <taxon>Agaricomycotina</taxon>
        <taxon>Agaricomycetes</taxon>
        <taxon>Agaricomycetidae</taxon>
        <taxon>Agaricales</taxon>
        <taxon>Pleurotineae</taxon>
        <taxon>Pleurotaceae</taxon>
        <taxon>Pleurotus</taxon>
    </lineage>
</organism>
<dbReference type="InterPro" id="IPR036291">
    <property type="entry name" value="NAD(P)-bd_dom_sf"/>
</dbReference>
<evidence type="ECO:0000256" key="2">
    <source>
        <dbReference type="ARBA" id="ARBA00022857"/>
    </source>
</evidence>
<dbReference type="InterPro" id="IPR051164">
    <property type="entry name" value="NmrA-like_oxidored"/>
</dbReference>
<dbReference type="InterPro" id="IPR008030">
    <property type="entry name" value="NmrA-like"/>
</dbReference>
<dbReference type="AlphaFoldDB" id="A0A067NYR3"/>
<sequence length="360" mass="39884">MSGSKLILVIGATGAQGIAVIDALLSSASDGSPSPYSVRALTRDPSSQRAQELAAKGVECVQGAFDNLRSVAAAFKGVYGAWVNTDGFTVGEQKEIYAGLKIFEIAKRTPSVRHYVWSNLDYGSKKSGYSLEHKCEHYDGKGRVAEFMKQQNSGASGMTWSIVTTGPYFELLYTLCGPFNKRADGTFVFASVVQDGHVPFIALSDLGWWARYTFDHRTETSGKDLEVASDMVGWDYLAKTFTEVTGHPAIHKRQSQDEWWLNWHGAEKPIANERGTTPDGSTSGKENFSSFWRLFRDDIIKRDLGWIRGTHPTGQTLESWMREKNYQGALWLAETAGPVLKNDQDGKNIFVPNLDVMSQL</sequence>
<reference evidence="5" key="1">
    <citation type="journal article" date="2014" name="Proc. Natl. Acad. Sci. U.S.A.">
        <title>Extensive sampling of basidiomycete genomes demonstrates inadequacy of the white-rot/brown-rot paradigm for wood decay fungi.</title>
        <authorList>
            <person name="Riley R."/>
            <person name="Salamov A.A."/>
            <person name="Brown D.W."/>
            <person name="Nagy L.G."/>
            <person name="Floudas D."/>
            <person name="Held B.W."/>
            <person name="Levasseur A."/>
            <person name="Lombard V."/>
            <person name="Morin E."/>
            <person name="Otillar R."/>
            <person name="Lindquist E.A."/>
            <person name="Sun H."/>
            <person name="LaButti K.M."/>
            <person name="Schmutz J."/>
            <person name="Jabbour D."/>
            <person name="Luo H."/>
            <person name="Baker S.E."/>
            <person name="Pisabarro A.G."/>
            <person name="Walton J.D."/>
            <person name="Blanchette R.A."/>
            <person name="Henrissat B."/>
            <person name="Martin F."/>
            <person name="Cullen D."/>
            <person name="Hibbett D.S."/>
            <person name="Grigoriev I.V."/>
        </authorList>
    </citation>
    <scope>NUCLEOTIDE SEQUENCE [LARGE SCALE GENOMIC DNA]</scope>
    <source>
        <strain evidence="5">PC15</strain>
    </source>
</reference>
<evidence type="ECO:0000259" key="3">
    <source>
        <dbReference type="Pfam" id="PF05368"/>
    </source>
</evidence>
<dbReference type="CDD" id="cd05251">
    <property type="entry name" value="NmrA_like_SDR_a"/>
    <property type="match status" value="1"/>
</dbReference>
<dbReference type="Gene3D" id="3.40.50.720">
    <property type="entry name" value="NAD(P)-binding Rossmann-like Domain"/>
    <property type="match status" value="1"/>
</dbReference>
<evidence type="ECO:0000313" key="4">
    <source>
        <dbReference type="EMBL" id="KDQ29277.1"/>
    </source>
</evidence>
<dbReference type="STRING" id="1137138.A0A067NYR3"/>
<evidence type="ECO:0000256" key="1">
    <source>
        <dbReference type="ARBA" id="ARBA00006328"/>
    </source>
</evidence>
<dbReference type="SUPFAM" id="SSF51735">
    <property type="entry name" value="NAD(P)-binding Rossmann-fold domains"/>
    <property type="match status" value="1"/>
</dbReference>
<dbReference type="Gene3D" id="3.90.25.10">
    <property type="entry name" value="UDP-galactose 4-epimerase, domain 1"/>
    <property type="match status" value="1"/>
</dbReference>
<proteinExistence type="inferred from homology"/>
<dbReference type="Pfam" id="PF05368">
    <property type="entry name" value="NmrA"/>
    <property type="match status" value="1"/>
</dbReference>
<dbReference type="Proteomes" id="UP000027073">
    <property type="component" value="Unassembled WGS sequence"/>
</dbReference>